<evidence type="ECO:0000256" key="5">
    <source>
        <dbReference type="RuleBase" id="RU004379"/>
    </source>
</evidence>
<feature type="region of interest" description="Disordered" evidence="6">
    <location>
        <begin position="1"/>
        <end position="65"/>
    </location>
</feature>
<feature type="transmembrane region" description="Helical" evidence="5">
    <location>
        <begin position="92"/>
        <end position="112"/>
    </location>
</feature>
<proteinExistence type="inferred from homology"/>
<dbReference type="PANTHER" id="PTHR23291">
    <property type="entry name" value="BAX INHIBITOR-RELATED"/>
    <property type="match status" value="1"/>
</dbReference>
<keyword evidence="3 5" id="KW-1133">Transmembrane helix</keyword>
<evidence type="ECO:0000256" key="4">
    <source>
        <dbReference type="ARBA" id="ARBA00023136"/>
    </source>
</evidence>
<dbReference type="PANTHER" id="PTHR23291:SF94">
    <property type="entry name" value="PROTEIN LIFEGUARD 1 ISOFORM X2"/>
    <property type="match status" value="1"/>
</dbReference>
<feature type="compositionally biased region" description="Basic and acidic residues" evidence="6">
    <location>
        <begin position="1"/>
        <end position="29"/>
    </location>
</feature>
<keyword evidence="4 5" id="KW-0472">Membrane</keyword>
<dbReference type="Proteomes" id="UP000261340">
    <property type="component" value="Unplaced"/>
</dbReference>
<dbReference type="GO" id="GO:2001234">
    <property type="term" value="P:negative regulation of apoptotic signaling pathway"/>
    <property type="evidence" value="ECO:0007669"/>
    <property type="project" value="TreeGrafter"/>
</dbReference>
<dbReference type="GeneTree" id="ENSGT01050000244890"/>
<comment type="subcellular location">
    <subcellularLocation>
        <location evidence="1">Membrane</location>
        <topology evidence="1">Multi-pass membrane protein</topology>
    </subcellularLocation>
</comment>
<sequence length="275" mass="30914">RDKTQIHIKSKHTENDTHTITKTKGKDKTLYTMSASKETQHAPGSYVPSSSTYSYQGEQPPPYSGISSDTTPLISSSSFDDQTVRKGFVRKVFSIVAIQLLFTCTVVCVFTFSSVVKEEVQSHLWAYLSSFIIFLVVVIALNCCKSFSRQHPWNIVFVITVSFSFMMGTIASYHNTAAVIITMGATLVISITIMVFSVQVRPPGTILIKADQCRIFKANTDIKIQYNNFSHYLAIDCQLMMGMMSYRADPEDYVNAALRIYLDVALIFLFLLGRR</sequence>
<reference evidence="7" key="2">
    <citation type="submission" date="2025-09" db="UniProtKB">
        <authorList>
            <consortium name="Ensembl"/>
        </authorList>
    </citation>
    <scope>IDENTIFICATION</scope>
</reference>
<reference evidence="7" key="1">
    <citation type="submission" date="2025-08" db="UniProtKB">
        <authorList>
            <consortium name="Ensembl"/>
        </authorList>
    </citation>
    <scope>IDENTIFICATION</scope>
</reference>
<comment type="similarity">
    <text evidence="5">Belongs to the BI1 family.</text>
</comment>
<protein>
    <submittedName>
        <fullName evidence="7">Si:ch211-284o19.8</fullName>
    </submittedName>
</protein>
<evidence type="ECO:0000256" key="6">
    <source>
        <dbReference type="SAM" id="MobiDB-lite"/>
    </source>
</evidence>
<evidence type="ECO:0000313" key="8">
    <source>
        <dbReference type="Proteomes" id="UP000261340"/>
    </source>
</evidence>
<dbReference type="GO" id="GO:0005794">
    <property type="term" value="C:Golgi apparatus"/>
    <property type="evidence" value="ECO:0007669"/>
    <property type="project" value="TreeGrafter"/>
</dbReference>
<feature type="compositionally biased region" description="Polar residues" evidence="6">
    <location>
        <begin position="47"/>
        <end position="57"/>
    </location>
</feature>
<dbReference type="Ensembl" id="ENSACIT00000016638.1">
    <property type="protein sequence ID" value="ENSACIP00000016207.1"/>
    <property type="gene ID" value="ENSACIG00000012555.1"/>
</dbReference>
<keyword evidence="8" id="KW-1185">Reference proteome</keyword>
<evidence type="ECO:0000256" key="3">
    <source>
        <dbReference type="ARBA" id="ARBA00022989"/>
    </source>
</evidence>
<evidence type="ECO:0000313" key="7">
    <source>
        <dbReference type="Ensembl" id="ENSACIP00000016207.1"/>
    </source>
</evidence>
<feature type="transmembrane region" description="Helical" evidence="5">
    <location>
        <begin position="177"/>
        <end position="198"/>
    </location>
</feature>
<evidence type="ECO:0000256" key="2">
    <source>
        <dbReference type="ARBA" id="ARBA00022692"/>
    </source>
</evidence>
<dbReference type="AlphaFoldDB" id="A0A3Q0S0E9"/>
<dbReference type="GO" id="GO:0016020">
    <property type="term" value="C:membrane"/>
    <property type="evidence" value="ECO:0007669"/>
    <property type="project" value="UniProtKB-SubCell"/>
</dbReference>
<organism evidence="7 8">
    <name type="scientific">Amphilophus citrinellus</name>
    <name type="common">Midas cichlid</name>
    <name type="synonym">Cichlasoma citrinellum</name>
    <dbReference type="NCBI Taxonomy" id="61819"/>
    <lineage>
        <taxon>Eukaryota</taxon>
        <taxon>Metazoa</taxon>
        <taxon>Chordata</taxon>
        <taxon>Craniata</taxon>
        <taxon>Vertebrata</taxon>
        <taxon>Euteleostomi</taxon>
        <taxon>Actinopterygii</taxon>
        <taxon>Neopterygii</taxon>
        <taxon>Teleostei</taxon>
        <taxon>Neoteleostei</taxon>
        <taxon>Acanthomorphata</taxon>
        <taxon>Ovalentaria</taxon>
        <taxon>Cichlomorphae</taxon>
        <taxon>Cichliformes</taxon>
        <taxon>Cichlidae</taxon>
        <taxon>New World cichlids</taxon>
        <taxon>Cichlasomatinae</taxon>
        <taxon>Heroini</taxon>
        <taxon>Amphilophus</taxon>
    </lineage>
</organism>
<dbReference type="InterPro" id="IPR006214">
    <property type="entry name" value="Bax_inhibitor_1-related"/>
</dbReference>
<name>A0A3Q0S0E9_AMPCI</name>
<dbReference type="GO" id="GO:0005783">
    <property type="term" value="C:endoplasmic reticulum"/>
    <property type="evidence" value="ECO:0007669"/>
    <property type="project" value="TreeGrafter"/>
</dbReference>
<feature type="transmembrane region" description="Helical" evidence="5">
    <location>
        <begin position="153"/>
        <end position="171"/>
    </location>
</feature>
<keyword evidence="2 5" id="KW-0812">Transmembrane</keyword>
<evidence type="ECO:0000256" key="1">
    <source>
        <dbReference type="ARBA" id="ARBA00004141"/>
    </source>
</evidence>
<feature type="transmembrane region" description="Helical" evidence="5">
    <location>
        <begin position="253"/>
        <end position="272"/>
    </location>
</feature>
<feature type="transmembrane region" description="Helical" evidence="5">
    <location>
        <begin position="124"/>
        <end position="141"/>
    </location>
</feature>
<accession>A0A3Q0S0E9</accession>